<protein>
    <submittedName>
        <fullName evidence="1">Uncharacterized protein</fullName>
    </submittedName>
</protein>
<proteinExistence type="predicted"/>
<reference evidence="1" key="1">
    <citation type="submission" date="2021-01" db="EMBL/GenBank/DDBJ databases">
        <authorList>
            <person name="Sun Q."/>
        </authorList>
    </citation>
    <scope>NUCLEOTIDE SEQUENCE</scope>
    <source>
        <strain evidence="1">YIM B02566</strain>
    </source>
</reference>
<gene>
    <name evidence="1" type="ORF">JHL16_12405</name>
</gene>
<comment type="caution">
    <text evidence="1">The sequence shown here is derived from an EMBL/GenBank/DDBJ whole genome shotgun (WGS) entry which is preliminary data.</text>
</comment>
<organism evidence="1 2">
    <name type="scientific">Taklimakanibacter albus</name>
    <dbReference type="NCBI Taxonomy" id="2800327"/>
    <lineage>
        <taxon>Bacteria</taxon>
        <taxon>Pseudomonadati</taxon>
        <taxon>Pseudomonadota</taxon>
        <taxon>Alphaproteobacteria</taxon>
        <taxon>Hyphomicrobiales</taxon>
        <taxon>Aestuariivirgaceae</taxon>
        <taxon>Taklimakanibacter</taxon>
    </lineage>
</organism>
<evidence type="ECO:0000313" key="1">
    <source>
        <dbReference type="EMBL" id="MBK1867149.1"/>
    </source>
</evidence>
<accession>A0ACC5R3C9</accession>
<sequence>MDPRKQLLTTLSAVALGIGGFALSAQATVQGPQCTTSAEQCACEDALKANTIDALEEFLRKYPPGVNGQGSACTALALAALNEFSNGQQSTVPDRSGGGAPY</sequence>
<dbReference type="Proteomes" id="UP000616151">
    <property type="component" value="Unassembled WGS sequence"/>
</dbReference>
<evidence type="ECO:0000313" key="2">
    <source>
        <dbReference type="Proteomes" id="UP000616151"/>
    </source>
</evidence>
<name>A0ACC5R3C9_9HYPH</name>
<dbReference type="EMBL" id="JAENHL010000007">
    <property type="protein sequence ID" value="MBK1867149.1"/>
    <property type="molecule type" value="Genomic_DNA"/>
</dbReference>
<keyword evidence="2" id="KW-1185">Reference proteome</keyword>